<comment type="caution">
    <text evidence="8">The sequence shown here is derived from an EMBL/GenBank/DDBJ whole genome shotgun (WGS) entry which is preliminary data.</text>
</comment>
<evidence type="ECO:0000256" key="2">
    <source>
        <dbReference type="ARBA" id="ARBA00022741"/>
    </source>
</evidence>
<accession>A0ABR6KWC7</accession>
<comment type="catalytic activity">
    <reaction evidence="6">
        <text>biotin + L-lysyl-[protein] + ATP = N(6)-biotinyl-L-lysyl-[protein] + AMP + diphosphate + H(+)</text>
        <dbReference type="Rhea" id="RHEA:11756"/>
        <dbReference type="Rhea" id="RHEA-COMP:9752"/>
        <dbReference type="Rhea" id="RHEA-COMP:10505"/>
        <dbReference type="ChEBI" id="CHEBI:15378"/>
        <dbReference type="ChEBI" id="CHEBI:29969"/>
        <dbReference type="ChEBI" id="CHEBI:30616"/>
        <dbReference type="ChEBI" id="CHEBI:33019"/>
        <dbReference type="ChEBI" id="CHEBI:57586"/>
        <dbReference type="ChEBI" id="CHEBI:83144"/>
        <dbReference type="ChEBI" id="CHEBI:456215"/>
        <dbReference type="EC" id="6.3.4.15"/>
    </reaction>
</comment>
<dbReference type="RefSeq" id="WP_183260522.1">
    <property type="nucleotide sequence ID" value="NZ_BAAAVZ010000008.1"/>
</dbReference>
<evidence type="ECO:0000256" key="6">
    <source>
        <dbReference type="ARBA" id="ARBA00047846"/>
    </source>
</evidence>
<gene>
    <name evidence="8" type="ORF">GGQ99_000555</name>
</gene>
<name>A0ABR6KWC7_9HYPH</name>
<dbReference type="InterPro" id="IPR003142">
    <property type="entry name" value="BPL_C"/>
</dbReference>
<evidence type="ECO:0000256" key="1">
    <source>
        <dbReference type="ARBA" id="ARBA00022598"/>
    </source>
</evidence>
<keyword evidence="3" id="KW-0067">ATP-binding</keyword>
<reference evidence="8 9" key="1">
    <citation type="submission" date="2020-08" db="EMBL/GenBank/DDBJ databases">
        <title>Genomic Encyclopedia of Type Strains, Phase IV (KMG-IV): sequencing the most valuable type-strain genomes for metagenomic binning, comparative biology and taxonomic classification.</title>
        <authorList>
            <person name="Goeker M."/>
        </authorList>
    </citation>
    <scope>NUCLEOTIDE SEQUENCE [LARGE SCALE GENOMIC DNA]</scope>
    <source>
        <strain evidence="8 9">DSM 7050</strain>
    </source>
</reference>
<protein>
    <recommendedName>
        <fullName evidence="5">biotin--[biotin carboxyl-carrier protein] ligase</fullName>
        <ecNumber evidence="5">6.3.4.15</ecNumber>
    </recommendedName>
</protein>
<evidence type="ECO:0000256" key="4">
    <source>
        <dbReference type="ARBA" id="ARBA00023267"/>
    </source>
</evidence>
<dbReference type="InterPro" id="IPR004408">
    <property type="entry name" value="Biotin_CoA_COase_ligase"/>
</dbReference>
<dbReference type="EMBL" id="JACHOT010000001">
    <property type="protein sequence ID" value="MBB4648833.1"/>
    <property type="molecule type" value="Genomic_DNA"/>
</dbReference>
<dbReference type="EC" id="6.3.4.15" evidence="5"/>
<keyword evidence="4" id="KW-0092">Biotin</keyword>
<dbReference type="SUPFAM" id="SSF55681">
    <property type="entry name" value="Class II aaRS and biotin synthetases"/>
    <property type="match status" value="1"/>
</dbReference>
<evidence type="ECO:0000259" key="7">
    <source>
        <dbReference type="PROSITE" id="PS51733"/>
    </source>
</evidence>
<keyword evidence="9" id="KW-1185">Reference proteome</keyword>
<keyword evidence="2" id="KW-0547">Nucleotide-binding</keyword>
<dbReference type="Pfam" id="PF03099">
    <property type="entry name" value="BPL_LplA_LipB"/>
    <property type="match status" value="1"/>
</dbReference>
<dbReference type="Gene3D" id="2.30.30.100">
    <property type="match status" value="1"/>
</dbReference>
<dbReference type="NCBIfam" id="TIGR00121">
    <property type="entry name" value="birA_ligase"/>
    <property type="match status" value="1"/>
</dbReference>
<dbReference type="SUPFAM" id="SSF50037">
    <property type="entry name" value="C-terminal domain of transcriptional repressors"/>
    <property type="match status" value="1"/>
</dbReference>
<dbReference type="InterPro" id="IPR004143">
    <property type="entry name" value="BPL_LPL_catalytic"/>
</dbReference>
<evidence type="ECO:0000256" key="5">
    <source>
        <dbReference type="ARBA" id="ARBA00024227"/>
    </source>
</evidence>
<dbReference type="Proteomes" id="UP000539538">
    <property type="component" value="Unassembled WGS sequence"/>
</dbReference>
<dbReference type="PANTHER" id="PTHR12835:SF5">
    <property type="entry name" value="BIOTIN--PROTEIN LIGASE"/>
    <property type="match status" value="1"/>
</dbReference>
<dbReference type="CDD" id="cd16442">
    <property type="entry name" value="BPL"/>
    <property type="match status" value="1"/>
</dbReference>
<dbReference type="Gene3D" id="3.30.930.10">
    <property type="entry name" value="Bira Bifunctional Protein, Domain 2"/>
    <property type="match status" value="1"/>
</dbReference>
<organism evidence="8 9">
    <name type="scientific">Aminobacter niigataensis</name>
    <dbReference type="NCBI Taxonomy" id="83265"/>
    <lineage>
        <taxon>Bacteria</taxon>
        <taxon>Pseudomonadati</taxon>
        <taxon>Pseudomonadota</taxon>
        <taxon>Alphaproteobacteria</taxon>
        <taxon>Hyphomicrobiales</taxon>
        <taxon>Phyllobacteriaceae</taxon>
        <taxon>Aminobacter</taxon>
    </lineage>
</organism>
<evidence type="ECO:0000256" key="3">
    <source>
        <dbReference type="ARBA" id="ARBA00022840"/>
    </source>
</evidence>
<sequence>MGFQLAPTASADGFRLEAHDAVGSTNALALEHAMAGDPGKLWVVSKKQDSGRGRRGRVWATPEGNLAATLLKVLDHDLQYAATLGFVAGLALADALDAVAPNARFSVGVDGGSGQGVKRFELKWPNDVLASGAKLAGILLESTLLGHGRLGIAIGIGVNVVAHPTDVPYPATSLASLGAGVDAETLFLALSDAWSENERIWAEGRGLAQIRKRWLARAAGLGSEVAVRVEGNVVRGIFETIDEDCRFVIRDAKGETVKIAAGDVHFGAVASAGAA</sequence>
<dbReference type="GO" id="GO:0004077">
    <property type="term" value="F:biotin--[biotin carboxyl-carrier protein] ligase activity"/>
    <property type="evidence" value="ECO:0007669"/>
    <property type="project" value="UniProtKB-EC"/>
</dbReference>
<evidence type="ECO:0000313" key="9">
    <source>
        <dbReference type="Proteomes" id="UP000539538"/>
    </source>
</evidence>
<dbReference type="InterPro" id="IPR045864">
    <property type="entry name" value="aa-tRNA-synth_II/BPL/LPL"/>
</dbReference>
<feature type="domain" description="BPL/LPL catalytic" evidence="7">
    <location>
        <begin position="8"/>
        <end position="202"/>
    </location>
</feature>
<keyword evidence="1 8" id="KW-0436">Ligase</keyword>
<evidence type="ECO:0000313" key="8">
    <source>
        <dbReference type="EMBL" id="MBB4648833.1"/>
    </source>
</evidence>
<dbReference type="InterPro" id="IPR008988">
    <property type="entry name" value="Transcriptional_repressor_C"/>
</dbReference>
<dbReference type="PANTHER" id="PTHR12835">
    <property type="entry name" value="BIOTIN PROTEIN LIGASE"/>
    <property type="match status" value="1"/>
</dbReference>
<dbReference type="PROSITE" id="PS51733">
    <property type="entry name" value="BPL_LPL_CATALYTIC"/>
    <property type="match status" value="1"/>
</dbReference>
<dbReference type="Pfam" id="PF02237">
    <property type="entry name" value="BPL_C"/>
    <property type="match status" value="1"/>
</dbReference>
<proteinExistence type="predicted"/>